<reference evidence="14 15" key="1">
    <citation type="submission" date="2016-11" db="EMBL/GenBank/DDBJ databases">
        <authorList>
            <person name="Jaros S."/>
            <person name="Januszkiewicz K."/>
            <person name="Wedrychowicz H."/>
        </authorList>
    </citation>
    <scope>NUCLEOTIDE SEQUENCE [LARGE SCALE GENOMIC DNA]</scope>
    <source>
        <strain evidence="14 15">DSM 3089</strain>
    </source>
</reference>
<feature type="domain" description="FtsX extracellular" evidence="13">
    <location>
        <begin position="70"/>
        <end position="161"/>
    </location>
</feature>
<feature type="transmembrane region" description="Helical" evidence="11">
    <location>
        <begin position="33"/>
        <end position="56"/>
    </location>
</feature>
<proteinExistence type="inferred from homology"/>
<dbReference type="Gene3D" id="3.30.70.3040">
    <property type="match status" value="1"/>
</dbReference>
<evidence type="ECO:0000256" key="2">
    <source>
        <dbReference type="ARBA" id="ARBA00007379"/>
    </source>
</evidence>
<evidence type="ECO:0000256" key="8">
    <source>
        <dbReference type="ARBA" id="ARBA00023136"/>
    </source>
</evidence>
<protein>
    <recommendedName>
        <fullName evidence="3 10">Cell division protein FtsX</fullName>
    </recommendedName>
</protein>
<evidence type="ECO:0000259" key="12">
    <source>
        <dbReference type="Pfam" id="PF02687"/>
    </source>
</evidence>
<dbReference type="PANTHER" id="PTHR47755">
    <property type="entry name" value="CELL DIVISION PROTEIN FTSX"/>
    <property type="match status" value="1"/>
</dbReference>
<dbReference type="STRING" id="1121306.SAMN02745196_01943"/>
<evidence type="ECO:0000313" key="14">
    <source>
        <dbReference type="EMBL" id="SHH92313.1"/>
    </source>
</evidence>
<comment type="subcellular location">
    <subcellularLocation>
        <location evidence="1">Cell membrane</location>
        <topology evidence="1">Multi-pass membrane protein</topology>
    </subcellularLocation>
</comment>
<evidence type="ECO:0000256" key="10">
    <source>
        <dbReference type="PIRNR" id="PIRNR003097"/>
    </source>
</evidence>
<organism evidence="14 15">
    <name type="scientific">Clostridium collagenovorans DSM 3089</name>
    <dbReference type="NCBI Taxonomy" id="1121306"/>
    <lineage>
        <taxon>Bacteria</taxon>
        <taxon>Bacillati</taxon>
        <taxon>Bacillota</taxon>
        <taxon>Clostridia</taxon>
        <taxon>Eubacteriales</taxon>
        <taxon>Clostridiaceae</taxon>
        <taxon>Clostridium</taxon>
    </lineage>
</organism>
<sequence length="304" mass="33757">MNREVSIAMKMNVVKYFMFDAGKSLKRNKTLSLASMATVAAALFVFGIFIMGLLTINSSLDQMGSDLQSKIILKDDITKEQDKKITDTLESTPGVVKVEYEDKNTALENTKEMLGDGSEELLKGFEDDNPMPASYIVTVAEPKYITNVTENLKSLDGVEQVKDVREIANTLQKIMNSVKYIGLAIFIVLFVVSLFLIGNTIKLTVFSRRREIGIMKYVGATDWFIRWPFIIEGIIIGIAGSILAALVLFIAYNILFTKIAATITIFKLIHPTYILTAMLWQFVLAGAAIGVIGSVISIRKFLKV</sequence>
<evidence type="ECO:0000313" key="15">
    <source>
        <dbReference type="Proteomes" id="UP000184526"/>
    </source>
</evidence>
<evidence type="ECO:0000256" key="4">
    <source>
        <dbReference type="ARBA" id="ARBA00022475"/>
    </source>
</evidence>
<dbReference type="Pfam" id="PF18075">
    <property type="entry name" value="FtsX_ECD"/>
    <property type="match status" value="1"/>
</dbReference>
<dbReference type="GO" id="GO:0051301">
    <property type="term" value="P:cell division"/>
    <property type="evidence" value="ECO:0007669"/>
    <property type="project" value="UniProtKB-KW"/>
</dbReference>
<dbReference type="InterPro" id="IPR003838">
    <property type="entry name" value="ABC3_permease_C"/>
</dbReference>
<dbReference type="NCBIfam" id="NF038347">
    <property type="entry name" value="FtsX_Gpos"/>
    <property type="match status" value="1"/>
</dbReference>
<evidence type="ECO:0000256" key="1">
    <source>
        <dbReference type="ARBA" id="ARBA00004651"/>
    </source>
</evidence>
<evidence type="ECO:0000256" key="6">
    <source>
        <dbReference type="ARBA" id="ARBA00022692"/>
    </source>
</evidence>
<accession>A0A1M5WZI1</accession>
<evidence type="ECO:0000256" key="7">
    <source>
        <dbReference type="ARBA" id="ARBA00022989"/>
    </source>
</evidence>
<dbReference type="EMBL" id="FQXP01000006">
    <property type="protein sequence ID" value="SHH92313.1"/>
    <property type="molecule type" value="Genomic_DNA"/>
</dbReference>
<keyword evidence="9 10" id="KW-0131">Cell cycle</keyword>
<feature type="domain" description="ABC3 transporter permease C-terminal" evidence="12">
    <location>
        <begin position="184"/>
        <end position="303"/>
    </location>
</feature>
<dbReference type="InterPro" id="IPR004513">
    <property type="entry name" value="FtsX"/>
</dbReference>
<evidence type="ECO:0000259" key="13">
    <source>
        <dbReference type="Pfam" id="PF18075"/>
    </source>
</evidence>
<evidence type="ECO:0000256" key="3">
    <source>
        <dbReference type="ARBA" id="ARBA00021907"/>
    </source>
</evidence>
<name>A0A1M5WZI1_9CLOT</name>
<evidence type="ECO:0000256" key="5">
    <source>
        <dbReference type="ARBA" id="ARBA00022618"/>
    </source>
</evidence>
<dbReference type="PIRSF" id="PIRSF003097">
    <property type="entry name" value="FtsX"/>
    <property type="match status" value="1"/>
</dbReference>
<dbReference type="InterPro" id="IPR058204">
    <property type="entry name" value="FtsX_firmicutes-type"/>
</dbReference>
<comment type="similarity">
    <text evidence="2 10">Belongs to the ABC-4 integral membrane protein family. FtsX subfamily.</text>
</comment>
<dbReference type="GO" id="GO:0005886">
    <property type="term" value="C:plasma membrane"/>
    <property type="evidence" value="ECO:0007669"/>
    <property type="project" value="UniProtKB-SubCell"/>
</dbReference>
<keyword evidence="15" id="KW-1185">Reference proteome</keyword>
<dbReference type="AlphaFoldDB" id="A0A1M5WZI1"/>
<keyword evidence="7 11" id="KW-1133">Transmembrane helix</keyword>
<feature type="transmembrane region" description="Helical" evidence="11">
    <location>
        <begin position="227"/>
        <end position="252"/>
    </location>
</feature>
<feature type="transmembrane region" description="Helical" evidence="11">
    <location>
        <begin position="180"/>
        <end position="206"/>
    </location>
</feature>
<keyword evidence="4 10" id="KW-1003">Cell membrane</keyword>
<comment type="function">
    <text evidence="10">Part of the ABC transporter FtsEX involved in asymmetric cellular division facilitating the initiation of sporulation.</text>
</comment>
<evidence type="ECO:0000256" key="9">
    <source>
        <dbReference type="ARBA" id="ARBA00023306"/>
    </source>
</evidence>
<keyword evidence="6 11" id="KW-0812">Transmembrane</keyword>
<dbReference type="Pfam" id="PF02687">
    <property type="entry name" value="FtsX"/>
    <property type="match status" value="1"/>
</dbReference>
<keyword evidence="8 10" id="KW-0472">Membrane</keyword>
<dbReference type="InterPro" id="IPR040690">
    <property type="entry name" value="FtsX_ECD"/>
</dbReference>
<keyword evidence="5 10" id="KW-0132">Cell division</keyword>
<dbReference type="Proteomes" id="UP000184526">
    <property type="component" value="Unassembled WGS sequence"/>
</dbReference>
<feature type="transmembrane region" description="Helical" evidence="11">
    <location>
        <begin position="272"/>
        <end position="298"/>
    </location>
</feature>
<evidence type="ECO:0000256" key="11">
    <source>
        <dbReference type="SAM" id="Phobius"/>
    </source>
</evidence>
<gene>
    <name evidence="14" type="ORF">SAMN02745196_01943</name>
</gene>
<dbReference type="PANTHER" id="PTHR47755:SF1">
    <property type="entry name" value="CELL DIVISION PROTEIN FTSX"/>
    <property type="match status" value="1"/>
</dbReference>